<comment type="caution">
    <text evidence="3">The sequence shown here is derived from an EMBL/GenBank/DDBJ whole genome shotgun (WGS) entry which is preliminary data.</text>
</comment>
<reference evidence="3 4" key="1">
    <citation type="submission" date="2019-09" db="EMBL/GenBank/DDBJ databases">
        <title>Genome sequence of Rhodovastum atsumiense, a diverse member of the Acetobacteraceae family of non-sulfur purple photosynthetic bacteria.</title>
        <authorList>
            <person name="Meyer T."/>
            <person name="Kyndt J."/>
        </authorList>
    </citation>
    <scope>NUCLEOTIDE SEQUENCE [LARGE SCALE GENOMIC DNA]</scope>
    <source>
        <strain evidence="3 4">DSM 21279</strain>
    </source>
</reference>
<dbReference type="OrthoDB" id="7298463at2"/>
<feature type="domain" description="DUF4384" evidence="2">
    <location>
        <begin position="267"/>
        <end position="344"/>
    </location>
</feature>
<protein>
    <submittedName>
        <fullName evidence="3">DUF4384 domain-containing protein</fullName>
    </submittedName>
</protein>
<dbReference type="Proteomes" id="UP000325255">
    <property type="component" value="Unassembled WGS sequence"/>
</dbReference>
<dbReference type="Pfam" id="PF14326">
    <property type="entry name" value="DUF4384"/>
    <property type="match status" value="1"/>
</dbReference>
<keyword evidence="1" id="KW-0472">Membrane</keyword>
<keyword evidence="1" id="KW-1133">Transmembrane helix</keyword>
<dbReference type="AlphaFoldDB" id="A0A5M6IQX9"/>
<dbReference type="InterPro" id="IPR025493">
    <property type="entry name" value="DUF4384"/>
</dbReference>
<gene>
    <name evidence="3" type="ORF">F1189_22050</name>
</gene>
<keyword evidence="4" id="KW-1185">Reference proteome</keyword>
<feature type="transmembrane region" description="Helical" evidence="1">
    <location>
        <begin position="56"/>
        <end position="77"/>
    </location>
</feature>
<keyword evidence="1" id="KW-0812">Transmembrane</keyword>
<evidence type="ECO:0000256" key="1">
    <source>
        <dbReference type="SAM" id="Phobius"/>
    </source>
</evidence>
<dbReference type="EMBL" id="VWPK01000042">
    <property type="protein sequence ID" value="KAA5609875.1"/>
    <property type="molecule type" value="Genomic_DNA"/>
</dbReference>
<proteinExistence type="predicted"/>
<evidence type="ECO:0000313" key="4">
    <source>
        <dbReference type="Proteomes" id="UP000325255"/>
    </source>
</evidence>
<evidence type="ECO:0000313" key="3">
    <source>
        <dbReference type="EMBL" id="KAA5609875.1"/>
    </source>
</evidence>
<organism evidence="3 4">
    <name type="scientific">Rhodovastum atsumiense</name>
    <dbReference type="NCBI Taxonomy" id="504468"/>
    <lineage>
        <taxon>Bacteria</taxon>
        <taxon>Pseudomonadati</taxon>
        <taxon>Pseudomonadota</taxon>
        <taxon>Alphaproteobacteria</taxon>
        <taxon>Acetobacterales</taxon>
        <taxon>Acetobacteraceae</taxon>
        <taxon>Rhodovastum</taxon>
    </lineage>
</organism>
<dbReference type="RefSeq" id="WP_150043044.1">
    <property type="nucleotide sequence ID" value="NZ_OW485601.1"/>
</dbReference>
<accession>A0A5M6IQX9</accession>
<name>A0A5M6IQX9_9PROT</name>
<sequence>MGHFPWAVARHPRRRGCRVASLGALALFLLLAGAGRAARAEEAVLLGTTAPGYRPGMVIAATAVLVLPDGASMTLLFRSGQMLRLRGPFTGSLERVQRPEDKLDAFTLADLFRLQGVDATVIGGTRTWRAGGPGIVRIDPRRSATYCLGRADPVRIGRPPDDGRAYRLQFRTGQRALAWPGNAEQIDWPDDVPIRDGDRFAFTANGVPQATIGLRRLDQDFVSETAWIAAGVLAGCQEQFDARLRQLARATIPPELWLTSTRGRSPSYRPGESIRLQAQADIDGFLYCLARSDDRSVVPILPRGGGAESAPLRAGVALSIPGGPSGPQLRAGVAGTTWITCWLTDRDRWPEWSHLVSGPLATDPDAVFSGFDGRPALKAELTLRVQ</sequence>
<evidence type="ECO:0000259" key="2">
    <source>
        <dbReference type="Pfam" id="PF14326"/>
    </source>
</evidence>